<accession>A0AAN7QH87</accession>
<gene>
    <name evidence="1" type="ORF">SAY86_014958</name>
</gene>
<name>A0AAN7QH87_TRANT</name>
<sequence length="94" mass="10942">MGNNCVGLRRRRDEMTRSVLNSFLCLTRRSEGTTGRQTINHRKIVPVDEEGCDTSPAVAAERKVPLPATMTREHHVRWKRIRRVTSRRRSPEEM</sequence>
<reference evidence="1 2" key="1">
    <citation type="journal article" date="2023" name="Hortic Res">
        <title>Pangenome of water caltrop reveals structural variations and asymmetric subgenome divergence after allopolyploidization.</title>
        <authorList>
            <person name="Zhang X."/>
            <person name="Chen Y."/>
            <person name="Wang L."/>
            <person name="Yuan Y."/>
            <person name="Fang M."/>
            <person name="Shi L."/>
            <person name="Lu R."/>
            <person name="Comes H.P."/>
            <person name="Ma Y."/>
            <person name="Chen Y."/>
            <person name="Huang G."/>
            <person name="Zhou Y."/>
            <person name="Zheng Z."/>
            <person name="Qiu Y."/>
        </authorList>
    </citation>
    <scope>NUCLEOTIDE SEQUENCE [LARGE SCALE GENOMIC DNA]</scope>
    <source>
        <strain evidence="1">F231</strain>
    </source>
</reference>
<proteinExistence type="predicted"/>
<comment type="caution">
    <text evidence="1">The sequence shown here is derived from an EMBL/GenBank/DDBJ whole genome shotgun (WGS) entry which is preliminary data.</text>
</comment>
<organism evidence="1 2">
    <name type="scientific">Trapa natans</name>
    <name type="common">Water chestnut</name>
    <dbReference type="NCBI Taxonomy" id="22666"/>
    <lineage>
        <taxon>Eukaryota</taxon>
        <taxon>Viridiplantae</taxon>
        <taxon>Streptophyta</taxon>
        <taxon>Embryophyta</taxon>
        <taxon>Tracheophyta</taxon>
        <taxon>Spermatophyta</taxon>
        <taxon>Magnoliopsida</taxon>
        <taxon>eudicotyledons</taxon>
        <taxon>Gunneridae</taxon>
        <taxon>Pentapetalae</taxon>
        <taxon>rosids</taxon>
        <taxon>malvids</taxon>
        <taxon>Myrtales</taxon>
        <taxon>Lythraceae</taxon>
        <taxon>Trapa</taxon>
    </lineage>
</organism>
<protein>
    <submittedName>
        <fullName evidence="1">Uncharacterized protein</fullName>
    </submittedName>
</protein>
<dbReference type="Proteomes" id="UP001346149">
    <property type="component" value="Unassembled WGS sequence"/>
</dbReference>
<keyword evidence="2" id="KW-1185">Reference proteome</keyword>
<dbReference type="EMBL" id="JAXQNO010000022">
    <property type="protein sequence ID" value="KAK4767208.1"/>
    <property type="molecule type" value="Genomic_DNA"/>
</dbReference>
<evidence type="ECO:0000313" key="2">
    <source>
        <dbReference type="Proteomes" id="UP001346149"/>
    </source>
</evidence>
<dbReference type="AlphaFoldDB" id="A0AAN7QH87"/>
<evidence type="ECO:0000313" key="1">
    <source>
        <dbReference type="EMBL" id="KAK4767208.1"/>
    </source>
</evidence>